<gene>
    <name evidence="1" type="ORF">S03H2_36799</name>
</gene>
<evidence type="ECO:0000313" key="1">
    <source>
        <dbReference type="EMBL" id="GAH58775.1"/>
    </source>
</evidence>
<dbReference type="SUPFAM" id="SSF52467">
    <property type="entry name" value="DHS-like NAD/FAD-binding domain"/>
    <property type="match status" value="1"/>
</dbReference>
<organism evidence="1">
    <name type="scientific">marine sediment metagenome</name>
    <dbReference type="NCBI Taxonomy" id="412755"/>
    <lineage>
        <taxon>unclassified sequences</taxon>
        <taxon>metagenomes</taxon>
        <taxon>ecological metagenomes</taxon>
    </lineage>
</organism>
<dbReference type="EMBL" id="BARU01022608">
    <property type="protein sequence ID" value="GAH58775.1"/>
    <property type="molecule type" value="Genomic_DNA"/>
</dbReference>
<proteinExistence type="predicted"/>
<dbReference type="AlphaFoldDB" id="X1HNZ3"/>
<dbReference type="Pfam" id="PF13289">
    <property type="entry name" value="SIR2_2"/>
    <property type="match status" value="1"/>
</dbReference>
<feature type="non-terminal residue" evidence="1">
    <location>
        <position position="190"/>
    </location>
</feature>
<protein>
    <submittedName>
        <fullName evidence="1">Uncharacterized protein</fullName>
    </submittedName>
</protein>
<sequence>MNRKKSYEIRYYEELKRLISEEKLLVVAEEILENTETSDFTAFLRESFDSKSIVPSFLHKLIPIIPFRGIITTNYDNLIELSYIETHKRIPKIFVNTDVIDGSVLDEQEFYILKMHGDIENPRSIVLSYKTCVEMMYKSPSYRELLEKLFTEHCILFIGYGGRDPNVESIIDKLSTQTRASTHYMLAQEG</sequence>
<reference evidence="1" key="1">
    <citation type="journal article" date="2014" name="Front. Microbiol.">
        <title>High frequency of phylogenetically diverse reductive dehalogenase-homologous genes in deep subseafloor sedimentary metagenomes.</title>
        <authorList>
            <person name="Kawai M."/>
            <person name="Futagami T."/>
            <person name="Toyoda A."/>
            <person name="Takaki Y."/>
            <person name="Nishi S."/>
            <person name="Hori S."/>
            <person name="Arai W."/>
            <person name="Tsubouchi T."/>
            <person name="Morono Y."/>
            <person name="Uchiyama I."/>
            <person name="Ito T."/>
            <person name="Fujiyama A."/>
            <person name="Inagaki F."/>
            <person name="Takami H."/>
        </authorList>
    </citation>
    <scope>NUCLEOTIDE SEQUENCE</scope>
    <source>
        <strain evidence="1">Expedition CK06-06</strain>
    </source>
</reference>
<name>X1HNZ3_9ZZZZ</name>
<dbReference type="InterPro" id="IPR029035">
    <property type="entry name" value="DHS-like_NAD/FAD-binding_dom"/>
</dbReference>
<accession>X1HNZ3</accession>
<comment type="caution">
    <text evidence="1">The sequence shown here is derived from an EMBL/GenBank/DDBJ whole genome shotgun (WGS) entry which is preliminary data.</text>
</comment>